<feature type="domain" description="DUF1731" evidence="3">
    <location>
        <begin position="253"/>
        <end position="299"/>
    </location>
</feature>
<evidence type="ECO:0000313" key="5">
    <source>
        <dbReference type="Proteomes" id="UP000535020"/>
    </source>
</evidence>
<evidence type="ECO:0000256" key="1">
    <source>
        <dbReference type="ARBA" id="ARBA00009353"/>
    </source>
</evidence>
<comment type="caution">
    <text evidence="4">The sequence shown here is derived from an EMBL/GenBank/DDBJ whole genome shotgun (WGS) entry which is preliminary data.</text>
</comment>
<comment type="similarity">
    <text evidence="1">Belongs to the NAD(P)-dependent epimerase/dehydratase family. SDR39U1 subfamily.</text>
</comment>
<dbReference type="InterPro" id="IPR036291">
    <property type="entry name" value="NAD(P)-bd_dom_sf"/>
</dbReference>
<dbReference type="InterPro" id="IPR001509">
    <property type="entry name" value="Epimerase_deHydtase"/>
</dbReference>
<dbReference type="RefSeq" id="WP_176005888.1">
    <property type="nucleotide sequence ID" value="NZ_JABWMI010000010.1"/>
</dbReference>
<dbReference type="InterPro" id="IPR010099">
    <property type="entry name" value="SDR39U1"/>
</dbReference>
<dbReference type="PANTHER" id="PTHR11092:SF0">
    <property type="entry name" value="EPIMERASE FAMILY PROTEIN SDR39U1"/>
    <property type="match status" value="1"/>
</dbReference>
<dbReference type="InterPro" id="IPR013549">
    <property type="entry name" value="DUF1731"/>
</dbReference>
<evidence type="ECO:0000259" key="3">
    <source>
        <dbReference type="Pfam" id="PF08338"/>
    </source>
</evidence>
<dbReference type="Pfam" id="PF08338">
    <property type="entry name" value="DUF1731"/>
    <property type="match status" value="1"/>
</dbReference>
<proteinExistence type="inferred from homology"/>
<evidence type="ECO:0000259" key="2">
    <source>
        <dbReference type="Pfam" id="PF01370"/>
    </source>
</evidence>
<accession>A0A7Y8Y2B6</accession>
<evidence type="ECO:0000313" key="4">
    <source>
        <dbReference type="EMBL" id="NYA71080.1"/>
    </source>
</evidence>
<dbReference type="EMBL" id="JACBJI010000003">
    <property type="protein sequence ID" value="NYA71080.1"/>
    <property type="molecule type" value="Genomic_DNA"/>
</dbReference>
<dbReference type="Gene3D" id="3.40.50.720">
    <property type="entry name" value="NAD(P)-binding Rossmann-like Domain"/>
    <property type="match status" value="1"/>
</dbReference>
<keyword evidence="5" id="KW-1185">Reference proteome</keyword>
<dbReference type="PANTHER" id="PTHR11092">
    <property type="entry name" value="SUGAR NUCLEOTIDE EPIMERASE RELATED"/>
    <property type="match status" value="1"/>
</dbReference>
<dbReference type="NCBIfam" id="TIGR01777">
    <property type="entry name" value="yfcH"/>
    <property type="match status" value="1"/>
</dbReference>
<protein>
    <submittedName>
        <fullName evidence="4">TIGR01777 family protein</fullName>
    </submittedName>
</protein>
<name>A0A7Y8Y2B6_9FLAO</name>
<reference evidence="4 5" key="1">
    <citation type="submission" date="2020-07" db="EMBL/GenBank/DDBJ databases">
        <authorList>
            <person name="Sun Q."/>
        </authorList>
    </citation>
    <scope>NUCLEOTIDE SEQUENCE [LARGE SCALE GENOMIC DNA]</scope>
    <source>
        <strain evidence="4 5">MAH-1</strain>
    </source>
</reference>
<organism evidence="4 5">
    <name type="scientific">Flavobacterium agri</name>
    <dbReference type="NCBI Taxonomy" id="2743471"/>
    <lineage>
        <taxon>Bacteria</taxon>
        <taxon>Pseudomonadati</taxon>
        <taxon>Bacteroidota</taxon>
        <taxon>Flavobacteriia</taxon>
        <taxon>Flavobacteriales</taxon>
        <taxon>Flavobacteriaceae</taxon>
        <taxon>Flavobacterium</taxon>
    </lineage>
</organism>
<sequence>MKVLITGATGLVGKQLSVKLAAHKIDVHYLTTSKKDIRNEPHFSGFFWNPENEIIDEKCLEGVDAIIHLAGANISKRWTRRYKQQIIESRVLSANLLFKLLKENQNQVKQFISASAIGIYKDSLSIYHTEDSKDIEQSFIGHVVSKWECAADRFASIGLKVCKIRTGLVLAKEGGMLPQVAKPVKFGFGAAFGTGEQWQSWIHIHDLVNMYVTALQENWEGAFNATAPHPVTNREMVKAIAKTLHKPYFMPNLPEWLLNMMLGEMASLLFLSQKVKPEKTLDKGFRFQYETLDSALENLLK</sequence>
<dbReference type="Proteomes" id="UP000535020">
    <property type="component" value="Unassembled WGS sequence"/>
</dbReference>
<gene>
    <name evidence="4" type="ORF">HZF10_09130</name>
</gene>
<dbReference type="SUPFAM" id="SSF51735">
    <property type="entry name" value="NAD(P)-binding Rossmann-fold domains"/>
    <property type="match status" value="1"/>
</dbReference>
<dbReference type="Pfam" id="PF01370">
    <property type="entry name" value="Epimerase"/>
    <property type="match status" value="1"/>
</dbReference>
<feature type="domain" description="NAD-dependent epimerase/dehydratase" evidence="2">
    <location>
        <begin position="3"/>
        <end position="218"/>
    </location>
</feature>
<dbReference type="AlphaFoldDB" id="A0A7Y8Y2B6"/>